<dbReference type="RefSeq" id="WP_203930964.1">
    <property type="nucleotide sequence ID" value="NZ_BOPH01000085.1"/>
</dbReference>
<feature type="domain" description="PDZ" evidence="12">
    <location>
        <begin position="135"/>
        <end position="167"/>
    </location>
</feature>
<dbReference type="CDD" id="cd06163">
    <property type="entry name" value="S2P-M50_PDZ_RseP-like"/>
    <property type="match status" value="1"/>
</dbReference>
<proteinExistence type="inferred from homology"/>
<feature type="transmembrane region" description="Helical" evidence="11">
    <location>
        <begin position="343"/>
        <end position="365"/>
    </location>
</feature>
<gene>
    <name evidence="13" type="ORF">Voc01_059850</name>
</gene>
<dbReference type="SMART" id="SM00228">
    <property type="entry name" value="PDZ"/>
    <property type="match status" value="1"/>
</dbReference>
<protein>
    <submittedName>
        <fullName evidence="13">Zn-dependent protease</fullName>
    </submittedName>
</protein>
<keyword evidence="8 11" id="KW-1133">Transmembrane helix</keyword>
<dbReference type="Gene3D" id="2.30.42.10">
    <property type="match status" value="1"/>
</dbReference>
<dbReference type="EMBL" id="BOPH01000085">
    <property type="protein sequence ID" value="GIJ71068.1"/>
    <property type="molecule type" value="Genomic_DNA"/>
</dbReference>
<evidence type="ECO:0000256" key="11">
    <source>
        <dbReference type="SAM" id="Phobius"/>
    </source>
</evidence>
<dbReference type="AlphaFoldDB" id="A0A8J4EDY6"/>
<evidence type="ECO:0000313" key="14">
    <source>
        <dbReference type="Proteomes" id="UP000635606"/>
    </source>
</evidence>
<feature type="transmembrane region" description="Helical" evidence="11">
    <location>
        <begin position="98"/>
        <end position="121"/>
    </location>
</feature>
<comment type="subcellular location">
    <subcellularLocation>
        <location evidence="2">Membrane</location>
        <topology evidence="2">Multi-pass membrane protein</topology>
    </subcellularLocation>
</comment>
<keyword evidence="5 11" id="KW-0812">Transmembrane</keyword>
<comment type="similarity">
    <text evidence="3">Belongs to the peptidase M50B family.</text>
</comment>
<dbReference type="PROSITE" id="PS50106">
    <property type="entry name" value="PDZ"/>
    <property type="match status" value="1"/>
</dbReference>
<evidence type="ECO:0000256" key="6">
    <source>
        <dbReference type="ARBA" id="ARBA00022801"/>
    </source>
</evidence>
<dbReference type="Pfam" id="PF17820">
    <property type="entry name" value="PDZ_6"/>
    <property type="match status" value="1"/>
</dbReference>
<dbReference type="GO" id="GO:0006508">
    <property type="term" value="P:proteolysis"/>
    <property type="evidence" value="ECO:0007669"/>
    <property type="project" value="UniProtKB-KW"/>
</dbReference>
<dbReference type="PANTHER" id="PTHR42837:SF2">
    <property type="entry name" value="MEMBRANE METALLOPROTEASE ARASP2, CHLOROPLASTIC-RELATED"/>
    <property type="match status" value="1"/>
</dbReference>
<evidence type="ECO:0000256" key="1">
    <source>
        <dbReference type="ARBA" id="ARBA00001947"/>
    </source>
</evidence>
<evidence type="ECO:0000259" key="12">
    <source>
        <dbReference type="PROSITE" id="PS50106"/>
    </source>
</evidence>
<name>A0A8J4EDY6_9ACTN</name>
<dbReference type="Proteomes" id="UP000635606">
    <property type="component" value="Unassembled WGS sequence"/>
</dbReference>
<dbReference type="PANTHER" id="PTHR42837">
    <property type="entry name" value="REGULATOR OF SIGMA-E PROTEASE RSEP"/>
    <property type="match status" value="1"/>
</dbReference>
<evidence type="ECO:0000256" key="8">
    <source>
        <dbReference type="ARBA" id="ARBA00022989"/>
    </source>
</evidence>
<dbReference type="InterPro" id="IPR036034">
    <property type="entry name" value="PDZ_sf"/>
</dbReference>
<dbReference type="SUPFAM" id="SSF50156">
    <property type="entry name" value="PDZ domain-like"/>
    <property type="match status" value="1"/>
</dbReference>
<keyword evidence="9" id="KW-0482">Metalloprotease</keyword>
<organism evidence="13 14">
    <name type="scientific">Virgisporangium ochraceum</name>
    <dbReference type="NCBI Taxonomy" id="65505"/>
    <lineage>
        <taxon>Bacteria</taxon>
        <taxon>Bacillati</taxon>
        <taxon>Actinomycetota</taxon>
        <taxon>Actinomycetes</taxon>
        <taxon>Micromonosporales</taxon>
        <taxon>Micromonosporaceae</taxon>
        <taxon>Virgisporangium</taxon>
    </lineage>
</organism>
<evidence type="ECO:0000256" key="4">
    <source>
        <dbReference type="ARBA" id="ARBA00022670"/>
    </source>
</evidence>
<dbReference type="Pfam" id="PF02163">
    <property type="entry name" value="Peptidase_M50"/>
    <property type="match status" value="1"/>
</dbReference>
<evidence type="ECO:0000256" key="9">
    <source>
        <dbReference type="ARBA" id="ARBA00023049"/>
    </source>
</evidence>
<keyword evidence="14" id="KW-1185">Reference proteome</keyword>
<sequence>MAYGIGVALFALGILLSLTLHEIGHAAAARAFGMKVTRFFVGFGPTLFSVTRRGVEYGVKAIPVGAFVKIVGMTRLDEVPPEDEKRAMWRFPVWKRTVVMGAGVAIHFTLGFLILWGLFAFSPLPDERLLQSQPVRIDTVSPASAAVTAGLQPGDVITSIDGRPVRGWDAFTSTVRAAGGRDVALTYERAGVSRTVSVALPVVEGVGLLGVTPAVPTSTAGPVDAVGLAGRQAGALFEGTFEALVSLPSKVPALWASITGDERDPETPVSMVGASHIGGKLADRGDYQSFLFMLASLNFFLGMFNLLPVLPADGGHIAISWFERVRSWVYARLRRPDPGPVDYYRLAPVVLVAVVLFAAFTLLSVTADLVNPVQLTD</sequence>
<dbReference type="InterPro" id="IPR041489">
    <property type="entry name" value="PDZ_6"/>
</dbReference>
<keyword evidence="10 11" id="KW-0472">Membrane</keyword>
<dbReference type="GO" id="GO:0004222">
    <property type="term" value="F:metalloendopeptidase activity"/>
    <property type="evidence" value="ECO:0007669"/>
    <property type="project" value="InterPro"/>
</dbReference>
<evidence type="ECO:0000256" key="7">
    <source>
        <dbReference type="ARBA" id="ARBA00022833"/>
    </source>
</evidence>
<dbReference type="InterPro" id="IPR008915">
    <property type="entry name" value="Peptidase_M50"/>
</dbReference>
<dbReference type="CDD" id="cd23081">
    <property type="entry name" value="cpPDZ_EcRseP-like"/>
    <property type="match status" value="1"/>
</dbReference>
<accession>A0A8J4EDY6</accession>
<comment type="caution">
    <text evidence="13">The sequence shown here is derived from an EMBL/GenBank/DDBJ whole genome shotgun (WGS) entry which is preliminary data.</text>
</comment>
<evidence type="ECO:0000256" key="5">
    <source>
        <dbReference type="ARBA" id="ARBA00022692"/>
    </source>
</evidence>
<evidence type="ECO:0000256" key="10">
    <source>
        <dbReference type="ARBA" id="ARBA00023136"/>
    </source>
</evidence>
<keyword evidence="6" id="KW-0378">Hydrolase</keyword>
<evidence type="ECO:0000256" key="3">
    <source>
        <dbReference type="ARBA" id="ARBA00007931"/>
    </source>
</evidence>
<dbReference type="InterPro" id="IPR004387">
    <property type="entry name" value="Pept_M50_Zn"/>
</dbReference>
<dbReference type="GO" id="GO:0016020">
    <property type="term" value="C:membrane"/>
    <property type="evidence" value="ECO:0007669"/>
    <property type="project" value="UniProtKB-SubCell"/>
</dbReference>
<evidence type="ECO:0000256" key="2">
    <source>
        <dbReference type="ARBA" id="ARBA00004141"/>
    </source>
</evidence>
<reference evidence="13" key="1">
    <citation type="submission" date="2021-01" db="EMBL/GenBank/DDBJ databases">
        <title>Whole genome shotgun sequence of Virgisporangium ochraceum NBRC 16418.</title>
        <authorList>
            <person name="Komaki H."/>
            <person name="Tamura T."/>
        </authorList>
    </citation>
    <scope>NUCLEOTIDE SEQUENCE</scope>
    <source>
        <strain evidence="13">NBRC 16418</strain>
    </source>
</reference>
<keyword evidence="4 13" id="KW-0645">Protease</keyword>
<dbReference type="InterPro" id="IPR001478">
    <property type="entry name" value="PDZ"/>
</dbReference>
<keyword evidence="7" id="KW-0862">Zinc</keyword>
<evidence type="ECO:0000313" key="13">
    <source>
        <dbReference type="EMBL" id="GIJ71068.1"/>
    </source>
</evidence>
<comment type="cofactor">
    <cofactor evidence="1">
        <name>Zn(2+)</name>
        <dbReference type="ChEBI" id="CHEBI:29105"/>
    </cofactor>
</comment>